<feature type="transmembrane region" description="Helical" evidence="10">
    <location>
        <begin position="41"/>
        <end position="60"/>
    </location>
</feature>
<dbReference type="InterPro" id="IPR050367">
    <property type="entry name" value="APC_superfamily"/>
</dbReference>
<feature type="transmembrane region" description="Helical" evidence="10">
    <location>
        <begin position="12"/>
        <end position="29"/>
    </location>
</feature>
<dbReference type="EMBL" id="MSDF01000010">
    <property type="protein sequence ID" value="OPA98703.1"/>
    <property type="molecule type" value="Genomic_DNA"/>
</dbReference>
<dbReference type="PIRSF" id="PIRSF006060">
    <property type="entry name" value="AA_transporter"/>
    <property type="match status" value="1"/>
</dbReference>
<keyword evidence="4" id="KW-1003">Cell membrane</keyword>
<evidence type="ECO:0000313" key="11">
    <source>
        <dbReference type="EMBL" id="OPA98703.1"/>
    </source>
</evidence>
<organism evidence="11 12">
    <name type="scientific">Pseudomonas fluorescens</name>
    <dbReference type="NCBI Taxonomy" id="294"/>
    <lineage>
        <taxon>Bacteria</taxon>
        <taxon>Pseudomonadati</taxon>
        <taxon>Pseudomonadota</taxon>
        <taxon>Gammaproteobacteria</taxon>
        <taxon>Pseudomonadales</taxon>
        <taxon>Pseudomonadaceae</taxon>
        <taxon>Pseudomonas</taxon>
    </lineage>
</organism>
<evidence type="ECO:0000256" key="3">
    <source>
        <dbReference type="ARBA" id="ARBA00022448"/>
    </source>
</evidence>
<feature type="transmembrane region" description="Helical" evidence="10">
    <location>
        <begin position="277"/>
        <end position="310"/>
    </location>
</feature>
<accession>A0A1T2Z487</accession>
<evidence type="ECO:0000256" key="2">
    <source>
        <dbReference type="ARBA" id="ARBA00008220"/>
    </source>
</evidence>
<dbReference type="GO" id="GO:0005886">
    <property type="term" value="C:plasma membrane"/>
    <property type="evidence" value="ECO:0007669"/>
    <property type="project" value="UniProtKB-SubCell"/>
</dbReference>
<dbReference type="AlphaFoldDB" id="A0A1T2Z487"/>
<evidence type="ECO:0000256" key="9">
    <source>
        <dbReference type="NCBIfam" id="TIGR03810"/>
    </source>
</evidence>
<evidence type="ECO:0000256" key="4">
    <source>
        <dbReference type="ARBA" id="ARBA00022475"/>
    </source>
</evidence>
<protein>
    <recommendedName>
        <fullName evidence="9">Arginine-ornithine antiporter</fullName>
    </recommendedName>
</protein>
<evidence type="ECO:0000256" key="1">
    <source>
        <dbReference type="ARBA" id="ARBA00004651"/>
    </source>
</evidence>
<feature type="transmembrane region" description="Helical" evidence="10">
    <location>
        <begin position="233"/>
        <end position="257"/>
    </location>
</feature>
<feature type="transmembrane region" description="Helical" evidence="10">
    <location>
        <begin position="151"/>
        <end position="176"/>
    </location>
</feature>
<evidence type="ECO:0000256" key="5">
    <source>
        <dbReference type="ARBA" id="ARBA00022692"/>
    </source>
</evidence>
<comment type="subcellular location">
    <subcellularLocation>
        <location evidence="1">Cell membrane</location>
        <topology evidence="1">Multi-pass membrane protein</topology>
    </subcellularLocation>
</comment>
<keyword evidence="6" id="KW-0029">Amino-acid transport</keyword>
<dbReference type="InterPro" id="IPR002293">
    <property type="entry name" value="AA/rel_permease1"/>
</dbReference>
<dbReference type="InterPro" id="IPR004754">
    <property type="entry name" value="Amino_acid_antiprt"/>
</dbReference>
<feature type="transmembrane region" description="Helical" evidence="10">
    <location>
        <begin position="331"/>
        <end position="352"/>
    </location>
</feature>
<evidence type="ECO:0000256" key="8">
    <source>
        <dbReference type="ARBA" id="ARBA00023136"/>
    </source>
</evidence>
<sequence>MSETPGKLRLGALVALVVGSMIGGGIFSLPQNMAASADVGAVLIGWVITAIGMLTLAFVFQTLANRKPDLDGGVYAYAKAGFGDYMGFSSAWGYWISAWLGNVGYFVLLFSTLGYFFPVFGEGNTPAAVIGASVLLWAVHFLVLRGIKEAAFINLVTTVAKVVPLVLFVLIALFAFKLDIFTADIWGVKNPDLGSVMNQVRNMMLVTVWVFIGIEGASIFSSRAEKRSDVGKATVIGFITVLLFLMLVNVLSLGIMTQPELAKLQNPSMAAVLEHVVGHWGAVLISVGLIISLLGALLSWVLLCAEIMFAAAKDHTMPAFLRKENANHVPVNALWLTNAMVQIFLVITLFSASTYLSLIYLATSMILVPYLWSAAYGLLLAVRGETYEHALRERKKDLVIGAIALVYAVWLLYAGGTKYLLLSALLYAPGAILFAKAKRELGKPIFTNVEKLIFAAVVIGALVAAYGLYDGFLTL</sequence>
<dbReference type="Gene3D" id="1.20.1740.10">
    <property type="entry name" value="Amino acid/polyamine transporter I"/>
    <property type="match status" value="1"/>
</dbReference>
<dbReference type="Pfam" id="PF13520">
    <property type="entry name" value="AA_permease_2"/>
    <property type="match status" value="1"/>
</dbReference>
<gene>
    <name evidence="11" type="ORF">BFW87_04870</name>
</gene>
<comment type="similarity">
    <text evidence="2">Belongs to the amino acid-polyamine-organocation (APC) superfamily. Basic amino acid/polyamine antiporter (APA) (TC 2.A.3.2) family.</text>
</comment>
<dbReference type="Proteomes" id="UP000190965">
    <property type="component" value="Unassembled WGS sequence"/>
</dbReference>
<dbReference type="InterPro" id="IPR022461">
    <property type="entry name" value="Arg/Orn_antiprt_ArcD"/>
</dbReference>
<evidence type="ECO:0000256" key="6">
    <source>
        <dbReference type="ARBA" id="ARBA00022970"/>
    </source>
</evidence>
<dbReference type="NCBIfam" id="TIGR00905">
    <property type="entry name" value="2A0302"/>
    <property type="match status" value="1"/>
</dbReference>
<comment type="caution">
    <text evidence="11">The sequence shown here is derived from an EMBL/GenBank/DDBJ whole genome shotgun (WGS) entry which is preliminary data.</text>
</comment>
<keyword evidence="3" id="KW-0813">Transport</keyword>
<dbReference type="OrthoDB" id="3185104at2"/>
<dbReference type="RefSeq" id="WP_078738837.1">
    <property type="nucleotide sequence ID" value="NZ_MSDF01000010.1"/>
</dbReference>
<feature type="transmembrane region" description="Helical" evidence="10">
    <location>
        <begin position="92"/>
        <end position="117"/>
    </location>
</feature>
<proteinExistence type="inferred from homology"/>
<feature type="transmembrane region" description="Helical" evidence="10">
    <location>
        <begin position="449"/>
        <end position="469"/>
    </location>
</feature>
<dbReference type="GO" id="GO:1903826">
    <property type="term" value="P:L-arginine transmembrane transport"/>
    <property type="evidence" value="ECO:0007669"/>
    <property type="project" value="InterPro"/>
</dbReference>
<evidence type="ECO:0000313" key="12">
    <source>
        <dbReference type="Proteomes" id="UP000190965"/>
    </source>
</evidence>
<keyword evidence="7 10" id="KW-1133">Transmembrane helix</keyword>
<reference evidence="11 12" key="1">
    <citation type="submission" date="2016-12" db="EMBL/GenBank/DDBJ databases">
        <title>Draft genome sequences of seven strains of Pseudomonas fluorescens that produce 4-formylaminooxyvinylglycine.</title>
        <authorList>
            <person name="Okrent R.A."/>
            <person name="Manning V.A."/>
            <person name="Trippe K.M."/>
        </authorList>
    </citation>
    <scope>NUCLEOTIDE SEQUENCE [LARGE SCALE GENOMIC DNA]</scope>
    <source>
        <strain evidence="11 12">P5A</strain>
    </source>
</reference>
<feature type="transmembrane region" description="Helical" evidence="10">
    <location>
        <begin position="203"/>
        <end position="221"/>
    </location>
</feature>
<feature type="transmembrane region" description="Helical" evidence="10">
    <location>
        <begin position="123"/>
        <end position="144"/>
    </location>
</feature>
<keyword evidence="5 10" id="KW-0812">Transmembrane</keyword>
<feature type="transmembrane region" description="Helical" evidence="10">
    <location>
        <begin position="398"/>
        <end position="413"/>
    </location>
</feature>
<keyword evidence="8 10" id="KW-0472">Membrane</keyword>
<evidence type="ECO:0000256" key="7">
    <source>
        <dbReference type="ARBA" id="ARBA00022989"/>
    </source>
</evidence>
<dbReference type="NCBIfam" id="TIGR03810">
    <property type="entry name" value="arg_ornith_anti"/>
    <property type="match status" value="1"/>
</dbReference>
<dbReference type="PANTHER" id="PTHR42770">
    <property type="entry name" value="AMINO ACID TRANSPORTER-RELATED"/>
    <property type="match status" value="1"/>
</dbReference>
<dbReference type="GO" id="GO:0043858">
    <property type="term" value="F:arginine:ornithine antiporter activity"/>
    <property type="evidence" value="ECO:0007669"/>
    <property type="project" value="UniProtKB-UniRule"/>
</dbReference>
<feature type="transmembrane region" description="Helical" evidence="10">
    <location>
        <begin position="358"/>
        <end position="382"/>
    </location>
</feature>
<evidence type="ECO:0000256" key="10">
    <source>
        <dbReference type="SAM" id="Phobius"/>
    </source>
</evidence>
<name>A0A1T2Z487_PSEFL</name>
<dbReference type="PANTHER" id="PTHR42770:SF4">
    <property type="entry name" value="ARGININE_ORNITHINE ANTIPORTER-RELATED"/>
    <property type="match status" value="1"/>
</dbReference>
<dbReference type="GO" id="GO:0006527">
    <property type="term" value="P:L-arginine catabolic process"/>
    <property type="evidence" value="ECO:0007669"/>
    <property type="project" value="UniProtKB-UniRule"/>
</dbReference>